<organism evidence="2 3">
    <name type="scientific">Fusarium mangiferae</name>
    <name type="common">Mango malformation disease fungus</name>
    <dbReference type="NCBI Taxonomy" id="192010"/>
    <lineage>
        <taxon>Eukaryota</taxon>
        <taxon>Fungi</taxon>
        <taxon>Dikarya</taxon>
        <taxon>Ascomycota</taxon>
        <taxon>Pezizomycotina</taxon>
        <taxon>Sordariomycetes</taxon>
        <taxon>Hypocreomycetidae</taxon>
        <taxon>Hypocreales</taxon>
        <taxon>Nectriaceae</taxon>
        <taxon>Fusarium</taxon>
        <taxon>Fusarium fujikuroi species complex</taxon>
    </lineage>
</organism>
<reference evidence="3" key="1">
    <citation type="journal article" date="2016" name="Genome Biol. Evol.">
        <title>Comparative 'omics' of the Fusarium fujikuroi species complex highlights differences in genetic potential and metabolite synthesis.</title>
        <authorList>
            <person name="Niehaus E.-M."/>
            <person name="Muensterkoetter M."/>
            <person name="Proctor R.H."/>
            <person name="Brown D.W."/>
            <person name="Sharon A."/>
            <person name="Idan Y."/>
            <person name="Oren-Young L."/>
            <person name="Sieber C.M."/>
            <person name="Novak O."/>
            <person name="Pencik A."/>
            <person name="Tarkowska D."/>
            <person name="Hromadova K."/>
            <person name="Freeman S."/>
            <person name="Maymon M."/>
            <person name="Elazar M."/>
            <person name="Youssef S.A."/>
            <person name="El-Shabrawy E.S.M."/>
            <person name="Shalaby A.B.A."/>
            <person name="Houterman P."/>
            <person name="Brock N.L."/>
            <person name="Burkhardt I."/>
            <person name="Tsavkelova E.A."/>
            <person name="Dickschat J.S."/>
            <person name="Galuszka P."/>
            <person name="Gueldener U."/>
            <person name="Tudzynski B."/>
        </authorList>
    </citation>
    <scope>NUCLEOTIDE SEQUENCE [LARGE SCALE GENOMIC DNA]</scope>
    <source>
        <strain evidence="3">MRC7560</strain>
    </source>
</reference>
<evidence type="ECO:0000313" key="3">
    <source>
        <dbReference type="Proteomes" id="UP000184255"/>
    </source>
</evidence>
<comment type="caution">
    <text evidence="2">The sequence shown here is derived from an EMBL/GenBank/DDBJ whole genome shotgun (WGS) entry which is preliminary data.</text>
</comment>
<dbReference type="VEuPathDB" id="FungiDB:FMAN_07652"/>
<name>A0A1L7T9J2_FUSMA</name>
<gene>
    <name evidence="2" type="ORF">FMAN_07652</name>
</gene>
<dbReference type="EMBL" id="FCQH01000005">
    <property type="protein sequence ID" value="CVK92823.1"/>
    <property type="molecule type" value="Genomic_DNA"/>
</dbReference>
<feature type="region of interest" description="Disordered" evidence="1">
    <location>
        <begin position="1"/>
        <end position="20"/>
    </location>
</feature>
<dbReference type="Proteomes" id="UP000184255">
    <property type="component" value="Unassembled WGS sequence"/>
</dbReference>
<dbReference type="RefSeq" id="XP_041681879.1">
    <property type="nucleotide sequence ID" value="XM_041831303.1"/>
</dbReference>
<evidence type="ECO:0000313" key="2">
    <source>
        <dbReference type="EMBL" id="CVK92823.1"/>
    </source>
</evidence>
<keyword evidence="3" id="KW-1185">Reference proteome</keyword>
<accession>A0A1L7T9J2</accession>
<dbReference type="AlphaFoldDB" id="A0A1L7T9J2"/>
<evidence type="ECO:0000256" key="1">
    <source>
        <dbReference type="SAM" id="MobiDB-lite"/>
    </source>
</evidence>
<feature type="compositionally biased region" description="Low complexity" evidence="1">
    <location>
        <begin position="127"/>
        <end position="141"/>
    </location>
</feature>
<feature type="compositionally biased region" description="Basic and acidic residues" evidence="1">
    <location>
        <begin position="61"/>
        <end position="90"/>
    </location>
</feature>
<dbReference type="GeneID" id="65086913"/>
<sequence length="263" mass="28963">MFTYRGRGGPSRSTPSKRHYSYECKATAQERPYVSRPSRSQQFRNPKLVPKLTNETLNPLEQKKGVADEELAKLEASRAREREREQRDDGLIEPNVKRHGSVSSRSVSTISTGASRSPSLGKDRARSPAQSPRSRSPYSDDSQPEALVWKLDTGVPILIAALLLEILTIATSTGPGTLYLLSRGARHQGILGNIYPSLRVRIAPVIDVLGAQCHPNQEADVIRGQIDPGLGITVRDCHLVEGLITEDKDTEVRILGITHENEA</sequence>
<feature type="region of interest" description="Disordered" evidence="1">
    <location>
        <begin position="28"/>
        <end position="143"/>
    </location>
</feature>
<proteinExistence type="predicted"/>
<dbReference type="Pfam" id="PF13917">
    <property type="entry name" value="zf-CCHC_3"/>
    <property type="match status" value="1"/>
</dbReference>
<feature type="compositionally biased region" description="Low complexity" evidence="1">
    <location>
        <begin position="101"/>
        <end position="115"/>
    </location>
</feature>
<protein>
    <submittedName>
        <fullName evidence="2">Uncharacterized protein</fullName>
    </submittedName>
</protein>